<reference evidence="3 4" key="1">
    <citation type="submission" date="2019-08" db="EMBL/GenBank/DDBJ databases">
        <title>Actinomadura sp. nov. CYP1-5 isolated from mountain soil.</title>
        <authorList>
            <person name="Songsumanus A."/>
            <person name="Kuncharoen N."/>
            <person name="Kudo T."/>
            <person name="Yuki M."/>
            <person name="Igarashi Y."/>
            <person name="Tanasupawat S."/>
        </authorList>
    </citation>
    <scope>NUCLEOTIDE SEQUENCE [LARGE SCALE GENOMIC DNA]</scope>
    <source>
        <strain evidence="3 4">GKU157</strain>
    </source>
</reference>
<dbReference type="AlphaFoldDB" id="A0A5D0TSY2"/>
<evidence type="ECO:0000256" key="1">
    <source>
        <dbReference type="SAM" id="MobiDB-lite"/>
    </source>
</evidence>
<evidence type="ECO:0000313" key="3">
    <source>
        <dbReference type="EMBL" id="TYC08550.1"/>
    </source>
</evidence>
<dbReference type="SUPFAM" id="SSF55979">
    <property type="entry name" value="DNA clamp"/>
    <property type="match status" value="1"/>
</dbReference>
<accession>A0A5D0TSY2</accession>
<dbReference type="RefSeq" id="WP_148354810.1">
    <property type="nucleotide sequence ID" value="NZ_JBHSBF010000002.1"/>
</dbReference>
<protein>
    <recommendedName>
        <fullName evidence="2">DNA polymerase III beta sliding clamp N-terminal domain-containing protein</fullName>
    </recommendedName>
</protein>
<name>A0A5D0TSY2_9ACTN</name>
<dbReference type="GO" id="GO:0006260">
    <property type="term" value="P:DNA replication"/>
    <property type="evidence" value="ECO:0007669"/>
    <property type="project" value="InterPro"/>
</dbReference>
<proteinExistence type="predicted"/>
<evidence type="ECO:0000259" key="2">
    <source>
        <dbReference type="Pfam" id="PF00712"/>
    </source>
</evidence>
<dbReference type="GO" id="GO:0003677">
    <property type="term" value="F:DNA binding"/>
    <property type="evidence" value="ECO:0007669"/>
    <property type="project" value="InterPro"/>
</dbReference>
<organism evidence="3 4">
    <name type="scientific">Actinomadura syzygii</name>
    <dbReference type="NCBI Taxonomy" id="1427538"/>
    <lineage>
        <taxon>Bacteria</taxon>
        <taxon>Bacillati</taxon>
        <taxon>Actinomycetota</taxon>
        <taxon>Actinomycetes</taxon>
        <taxon>Streptosporangiales</taxon>
        <taxon>Thermomonosporaceae</taxon>
        <taxon>Actinomadura</taxon>
    </lineage>
</organism>
<dbReference type="Pfam" id="PF00712">
    <property type="entry name" value="DNA_pol3_beta"/>
    <property type="match status" value="1"/>
</dbReference>
<dbReference type="InterPro" id="IPR022634">
    <property type="entry name" value="DNA_polIII_beta_N"/>
</dbReference>
<dbReference type="EMBL" id="VSFF01000016">
    <property type="protein sequence ID" value="TYC08550.1"/>
    <property type="molecule type" value="Genomic_DNA"/>
</dbReference>
<gene>
    <name evidence="3" type="ORF">FXF65_37275</name>
</gene>
<dbReference type="Proteomes" id="UP000322634">
    <property type="component" value="Unassembled WGS sequence"/>
</dbReference>
<sequence length="249" mass="26437">MTALTADSEAFAAAILRVARFLPETLSGRLPPTCKGILLAARRGALEIVATNLEATGHGRIPADVAAPGRVLLDGVRLARVAGHLPAPRTAIALEGMHVAITSGPARWRLITLPDEDFPTELPSGTDLNMVKPVAPDKHQRELVRRGTSRDRARRAARPRRAADLYAPTGLEVGAWITWTRETSDGTQTVTGQVWSAAPGAHAVWALAEGETAPAYVRPSYSAQRGHHPAPLCLTEFPPPATAPSGRSS</sequence>
<keyword evidence="4" id="KW-1185">Reference proteome</keyword>
<dbReference type="InterPro" id="IPR046938">
    <property type="entry name" value="DNA_clamp_sf"/>
</dbReference>
<feature type="compositionally biased region" description="Basic and acidic residues" evidence="1">
    <location>
        <begin position="138"/>
        <end position="151"/>
    </location>
</feature>
<dbReference type="GO" id="GO:0003887">
    <property type="term" value="F:DNA-directed DNA polymerase activity"/>
    <property type="evidence" value="ECO:0007669"/>
    <property type="project" value="InterPro"/>
</dbReference>
<feature type="domain" description="DNA polymerase III beta sliding clamp N-terminal" evidence="2">
    <location>
        <begin position="8"/>
        <end position="120"/>
    </location>
</feature>
<dbReference type="Gene3D" id="3.10.150.10">
    <property type="entry name" value="DNA Polymerase III, subunit A, domain 2"/>
    <property type="match status" value="1"/>
</dbReference>
<dbReference type="GO" id="GO:0009360">
    <property type="term" value="C:DNA polymerase III complex"/>
    <property type="evidence" value="ECO:0007669"/>
    <property type="project" value="InterPro"/>
</dbReference>
<feature type="region of interest" description="Disordered" evidence="1">
    <location>
        <begin position="138"/>
        <end position="160"/>
    </location>
</feature>
<evidence type="ECO:0000313" key="4">
    <source>
        <dbReference type="Proteomes" id="UP000322634"/>
    </source>
</evidence>
<dbReference type="OrthoDB" id="468978at2"/>
<dbReference type="GO" id="GO:0008408">
    <property type="term" value="F:3'-5' exonuclease activity"/>
    <property type="evidence" value="ECO:0007669"/>
    <property type="project" value="InterPro"/>
</dbReference>
<comment type="caution">
    <text evidence="3">The sequence shown here is derived from an EMBL/GenBank/DDBJ whole genome shotgun (WGS) entry which is preliminary data.</text>
</comment>